<evidence type="ECO:0000256" key="2">
    <source>
        <dbReference type="ARBA" id="ARBA00023295"/>
    </source>
</evidence>
<dbReference type="GO" id="GO:0016798">
    <property type="term" value="F:hydrolase activity, acting on glycosyl bonds"/>
    <property type="evidence" value="ECO:0007669"/>
    <property type="project" value="UniProtKB-KW"/>
</dbReference>
<evidence type="ECO:0000313" key="4">
    <source>
        <dbReference type="EMBL" id="MBD4337976.1"/>
    </source>
</evidence>
<evidence type="ECO:0000313" key="5">
    <source>
        <dbReference type="Proteomes" id="UP000653002"/>
    </source>
</evidence>
<dbReference type="Gene3D" id="3.20.20.80">
    <property type="entry name" value="Glycosidases"/>
    <property type="match status" value="1"/>
</dbReference>
<evidence type="ECO:0000256" key="3">
    <source>
        <dbReference type="ARBA" id="ARBA00023326"/>
    </source>
</evidence>
<comment type="caution">
    <text evidence="4">The sequence shown here is derived from an EMBL/GenBank/DDBJ whole genome shotgun (WGS) entry which is preliminary data.</text>
</comment>
<keyword evidence="1" id="KW-0378">Hydrolase</keyword>
<reference evidence="4" key="1">
    <citation type="submission" date="2020-01" db="EMBL/GenBank/DDBJ databases">
        <authorList>
            <person name="Richard D."/>
        </authorList>
    </citation>
    <scope>NUCLEOTIDE SEQUENCE</scope>
    <source>
        <strain evidence="4">JP541</strain>
    </source>
</reference>
<gene>
    <name evidence="4" type="ORF">GUH15_18320</name>
</gene>
<keyword evidence="3" id="KW-0624">Polysaccharide degradation</keyword>
<dbReference type="InterPro" id="IPR029070">
    <property type="entry name" value="Chitinase_insertion_sf"/>
</dbReference>
<dbReference type="Proteomes" id="UP000653002">
    <property type="component" value="Unassembled WGS sequence"/>
</dbReference>
<keyword evidence="3" id="KW-0119">Carbohydrate metabolism</keyword>
<feature type="non-terminal residue" evidence="4">
    <location>
        <position position="1"/>
    </location>
</feature>
<protein>
    <submittedName>
        <fullName evidence="4">Uncharacterized protein</fullName>
    </submittedName>
</protein>
<dbReference type="EMBL" id="JAABFR010001466">
    <property type="protein sequence ID" value="MBD4337976.1"/>
    <property type="molecule type" value="Genomic_DNA"/>
</dbReference>
<dbReference type="GO" id="GO:0009313">
    <property type="term" value="P:oligosaccharide catabolic process"/>
    <property type="evidence" value="ECO:0007669"/>
    <property type="project" value="TreeGrafter"/>
</dbReference>
<dbReference type="PANTHER" id="PTHR46290:SF1">
    <property type="entry name" value="DI-N-ACETYLCHITOBIASE"/>
    <property type="match status" value="1"/>
</dbReference>
<dbReference type="AlphaFoldDB" id="A0A8I0L8D7"/>
<dbReference type="GO" id="GO:0000272">
    <property type="term" value="P:polysaccharide catabolic process"/>
    <property type="evidence" value="ECO:0007669"/>
    <property type="project" value="UniProtKB-KW"/>
</dbReference>
<dbReference type="Gene3D" id="3.10.50.10">
    <property type="match status" value="1"/>
</dbReference>
<name>A0A8I0L8D7_XANCI</name>
<dbReference type="InterPro" id="IPR051887">
    <property type="entry name" value="GH18_Domain-Containing"/>
</dbReference>
<evidence type="ECO:0000256" key="1">
    <source>
        <dbReference type="ARBA" id="ARBA00022801"/>
    </source>
</evidence>
<organism evidence="4 5">
    <name type="scientific">Xanthomonas citri pv. citri</name>
    <dbReference type="NCBI Taxonomy" id="611301"/>
    <lineage>
        <taxon>Bacteria</taxon>
        <taxon>Pseudomonadati</taxon>
        <taxon>Pseudomonadota</taxon>
        <taxon>Gammaproteobacteria</taxon>
        <taxon>Lysobacterales</taxon>
        <taxon>Lysobacteraceae</taxon>
        <taxon>Xanthomonas</taxon>
    </lineage>
</organism>
<accession>A0A8I0L8D7</accession>
<dbReference type="PANTHER" id="PTHR46290">
    <property type="entry name" value="DI-N-ACETYLCHITOBIASE"/>
    <property type="match status" value="1"/>
</dbReference>
<sequence length="74" mass="8495">YGAEIQFDEQAQTPYFTYLDEAGQPHEVWFDDARSALAKFGLLTEYGLLGLGYWNFMRPFAAGFSLQNYLFSIP</sequence>
<proteinExistence type="predicted"/>
<keyword evidence="2" id="KW-0326">Glycosidase</keyword>